<gene>
    <name evidence="1 3" type="ORF">P152DRAFT_377898</name>
</gene>
<dbReference type="OrthoDB" id="3779166at2759"/>
<dbReference type="RefSeq" id="XP_033529477.1">
    <property type="nucleotide sequence ID" value="XM_033675656.1"/>
</dbReference>
<organism evidence="1">
    <name type="scientific">Eremomyces bilateralis CBS 781.70</name>
    <dbReference type="NCBI Taxonomy" id="1392243"/>
    <lineage>
        <taxon>Eukaryota</taxon>
        <taxon>Fungi</taxon>
        <taxon>Dikarya</taxon>
        <taxon>Ascomycota</taxon>
        <taxon>Pezizomycotina</taxon>
        <taxon>Dothideomycetes</taxon>
        <taxon>Dothideomycetes incertae sedis</taxon>
        <taxon>Eremomycetales</taxon>
        <taxon>Eremomycetaceae</taxon>
        <taxon>Eremomyces</taxon>
    </lineage>
</organism>
<feature type="non-terminal residue" evidence="1">
    <location>
        <position position="65"/>
    </location>
</feature>
<dbReference type="Proteomes" id="UP000504638">
    <property type="component" value="Unplaced"/>
</dbReference>
<accession>A0A6G1FQ26</accession>
<sequence length="65" mass="7480">AYKECRYTVWPSDVVSHLSGPYHRLKGTESQEIARAVRRWRGLVHGHREFQVPDAIEEPIAALPL</sequence>
<reference evidence="3" key="3">
    <citation type="submission" date="2025-04" db="UniProtKB">
        <authorList>
            <consortium name="RefSeq"/>
        </authorList>
    </citation>
    <scope>IDENTIFICATION</scope>
    <source>
        <strain evidence="3">CBS 781.70</strain>
    </source>
</reference>
<protein>
    <submittedName>
        <fullName evidence="1 3">Uncharacterized protein</fullName>
    </submittedName>
</protein>
<feature type="non-terminal residue" evidence="1">
    <location>
        <position position="1"/>
    </location>
</feature>
<evidence type="ECO:0000313" key="1">
    <source>
        <dbReference type="EMBL" id="KAF1807846.1"/>
    </source>
</evidence>
<name>A0A6G1FQ26_9PEZI</name>
<reference evidence="3" key="2">
    <citation type="submission" date="2020-04" db="EMBL/GenBank/DDBJ databases">
        <authorList>
            <consortium name="NCBI Genome Project"/>
        </authorList>
    </citation>
    <scope>NUCLEOTIDE SEQUENCE</scope>
    <source>
        <strain evidence="3">CBS 781.70</strain>
    </source>
</reference>
<dbReference type="GeneID" id="54416226"/>
<evidence type="ECO:0000313" key="2">
    <source>
        <dbReference type="Proteomes" id="UP000504638"/>
    </source>
</evidence>
<dbReference type="InterPro" id="IPR022698">
    <property type="entry name" value="OrsD"/>
</dbReference>
<evidence type="ECO:0000313" key="3">
    <source>
        <dbReference type="RefSeq" id="XP_033529477.1"/>
    </source>
</evidence>
<keyword evidence="2" id="KW-1185">Reference proteome</keyword>
<dbReference type="EMBL" id="ML975215">
    <property type="protein sequence ID" value="KAF1807846.1"/>
    <property type="molecule type" value="Genomic_DNA"/>
</dbReference>
<dbReference type="Pfam" id="PF12013">
    <property type="entry name" value="OrsD"/>
    <property type="match status" value="1"/>
</dbReference>
<dbReference type="AlphaFoldDB" id="A0A6G1FQ26"/>
<proteinExistence type="predicted"/>
<reference evidence="1 3" key="1">
    <citation type="submission" date="2020-01" db="EMBL/GenBank/DDBJ databases">
        <authorList>
            <consortium name="DOE Joint Genome Institute"/>
            <person name="Haridas S."/>
            <person name="Albert R."/>
            <person name="Binder M."/>
            <person name="Bloem J."/>
            <person name="Labutti K."/>
            <person name="Salamov A."/>
            <person name="Andreopoulos B."/>
            <person name="Baker S.E."/>
            <person name="Barry K."/>
            <person name="Bills G."/>
            <person name="Bluhm B.H."/>
            <person name="Cannon C."/>
            <person name="Castanera R."/>
            <person name="Culley D.E."/>
            <person name="Daum C."/>
            <person name="Ezra D."/>
            <person name="Gonzalez J.B."/>
            <person name="Henrissat B."/>
            <person name="Kuo A."/>
            <person name="Liang C."/>
            <person name="Lipzen A."/>
            <person name="Lutzoni F."/>
            <person name="Magnuson J."/>
            <person name="Mondo S."/>
            <person name="Nolan M."/>
            <person name="Ohm R."/>
            <person name="Pangilinan J."/>
            <person name="Park H.-J."/>
            <person name="Ramirez L."/>
            <person name="Alfaro M."/>
            <person name="Sun H."/>
            <person name="Tritt A."/>
            <person name="Yoshinaga Y."/>
            <person name="Zwiers L.-H."/>
            <person name="Turgeon B.G."/>
            <person name="Goodwin S.B."/>
            <person name="Spatafora J.W."/>
            <person name="Crous P.W."/>
            <person name="Grigoriev I.V."/>
        </authorList>
    </citation>
    <scope>NUCLEOTIDE SEQUENCE</scope>
    <source>
        <strain evidence="1 3">CBS 781.70</strain>
    </source>
</reference>